<organism evidence="1 2">
    <name type="scientific">Bacteroides uniformis</name>
    <dbReference type="NCBI Taxonomy" id="820"/>
    <lineage>
        <taxon>Bacteria</taxon>
        <taxon>Pseudomonadati</taxon>
        <taxon>Bacteroidota</taxon>
        <taxon>Bacteroidia</taxon>
        <taxon>Bacteroidales</taxon>
        <taxon>Bacteroidaceae</taxon>
        <taxon>Bacteroides</taxon>
    </lineage>
</organism>
<sequence length="120" mass="13602">MKNEFGTLKVKCLKGSLEFKRLTDEEIGRRLGNYFKTHRFLRRTDFQSLCGMVRSTVMRHLCRLRSEGKLENVGGLMQPIYVPGKGGITVIMRRFSKNGANAAMRVNAYPHGCPHACCHA</sequence>
<dbReference type="Proteomes" id="UP001214113">
    <property type="component" value="Unassembled WGS sequence"/>
</dbReference>
<proteinExistence type="predicted"/>
<protein>
    <recommendedName>
        <fullName evidence="3">DNA-binding protein</fullName>
    </recommendedName>
</protein>
<dbReference type="EMBL" id="JAQNSB010000005">
    <property type="protein sequence ID" value="MDC1854150.1"/>
    <property type="molecule type" value="Genomic_DNA"/>
</dbReference>
<evidence type="ECO:0008006" key="3">
    <source>
        <dbReference type="Google" id="ProtNLM"/>
    </source>
</evidence>
<comment type="caution">
    <text evidence="1">The sequence shown here is derived from an EMBL/GenBank/DDBJ whole genome shotgun (WGS) entry which is preliminary data.</text>
</comment>
<reference evidence="1" key="1">
    <citation type="submission" date="2022-10" db="EMBL/GenBank/DDBJ databases">
        <title>Human gut microbiome strain richness.</title>
        <authorList>
            <person name="Chen-Liaw A."/>
        </authorList>
    </citation>
    <scope>NUCLEOTIDE SEQUENCE</scope>
    <source>
        <strain evidence="1">BSD2780061687st1_G10_BSD2780061687b_171204</strain>
    </source>
</reference>
<evidence type="ECO:0000313" key="1">
    <source>
        <dbReference type="EMBL" id="MDC1854150.1"/>
    </source>
</evidence>
<gene>
    <name evidence="1" type="ORF">POZ22_05000</name>
</gene>
<name>A0AAW6GAW2_BACUN</name>
<accession>A0AAW6GAW2</accession>
<evidence type="ECO:0000313" key="2">
    <source>
        <dbReference type="Proteomes" id="UP001214113"/>
    </source>
</evidence>
<dbReference type="Gene3D" id="1.10.10.10">
    <property type="entry name" value="Winged helix-like DNA-binding domain superfamily/Winged helix DNA-binding domain"/>
    <property type="match status" value="1"/>
</dbReference>
<dbReference type="InterPro" id="IPR036388">
    <property type="entry name" value="WH-like_DNA-bd_sf"/>
</dbReference>
<dbReference type="AlphaFoldDB" id="A0AAW6GAW2"/>